<dbReference type="Gene3D" id="3.30.230.10">
    <property type="match status" value="1"/>
</dbReference>
<evidence type="ECO:0000256" key="6">
    <source>
        <dbReference type="ARBA" id="ARBA00022840"/>
    </source>
</evidence>
<keyword evidence="4" id="KW-0547">Nucleotide-binding</keyword>
<dbReference type="NCBIfam" id="TIGR01220">
    <property type="entry name" value="Pmev_kin_Gr_pos"/>
    <property type="match status" value="1"/>
</dbReference>
<dbReference type="InterPro" id="IPR020568">
    <property type="entry name" value="Ribosomal_Su5_D2-typ_SF"/>
</dbReference>
<evidence type="ECO:0000313" key="9">
    <source>
        <dbReference type="EMBL" id="MBD7985903.1"/>
    </source>
</evidence>
<comment type="caution">
    <text evidence="9">The sequence shown here is derived from an EMBL/GenBank/DDBJ whole genome shotgun (WGS) entry which is preliminary data.</text>
</comment>
<protein>
    <recommendedName>
        <fullName evidence="2">phosphomevalonate kinase</fullName>
        <ecNumber evidence="2">2.7.4.2</ecNumber>
    </recommendedName>
</protein>
<dbReference type="Pfam" id="PF00288">
    <property type="entry name" value="GHMP_kinases_N"/>
    <property type="match status" value="1"/>
</dbReference>
<evidence type="ECO:0000256" key="2">
    <source>
        <dbReference type="ARBA" id="ARBA00012958"/>
    </source>
</evidence>
<evidence type="ECO:0000256" key="3">
    <source>
        <dbReference type="ARBA" id="ARBA00022679"/>
    </source>
</evidence>
<dbReference type="InterPro" id="IPR036554">
    <property type="entry name" value="GHMP_kinase_C_sf"/>
</dbReference>
<dbReference type="EC" id="2.7.4.2" evidence="2"/>
<dbReference type="InterPro" id="IPR005917">
    <property type="entry name" value="Pmev_kinase_bact"/>
</dbReference>
<dbReference type="RefSeq" id="WP_191695731.1">
    <property type="nucleotide sequence ID" value="NZ_JACSQN010000017.1"/>
</dbReference>
<feature type="domain" description="GHMP kinase C-terminal" evidence="8">
    <location>
        <begin position="285"/>
        <end position="347"/>
    </location>
</feature>
<keyword evidence="5 9" id="KW-0418">Kinase</keyword>
<dbReference type="PANTHER" id="PTHR31814:SF2">
    <property type="entry name" value="PHOSPHOMEVALONATE KINASE"/>
    <property type="match status" value="1"/>
</dbReference>
<keyword evidence="10" id="KW-1185">Reference proteome</keyword>
<organism evidence="9 10">
    <name type="scientific">Sporosarcina quadrami</name>
    <dbReference type="NCBI Taxonomy" id="2762234"/>
    <lineage>
        <taxon>Bacteria</taxon>
        <taxon>Bacillati</taxon>
        <taxon>Bacillota</taxon>
        <taxon>Bacilli</taxon>
        <taxon>Bacillales</taxon>
        <taxon>Caryophanaceae</taxon>
        <taxon>Sporosarcina</taxon>
    </lineage>
</organism>
<evidence type="ECO:0000313" key="10">
    <source>
        <dbReference type="Proteomes" id="UP000626786"/>
    </source>
</evidence>
<dbReference type="InterPro" id="IPR006204">
    <property type="entry name" value="GHMP_kinase_N_dom"/>
</dbReference>
<gene>
    <name evidence="9" type="ORF">H9649_15125</name>
</gene>
<feature type="domain" description="GHMP kinase N-terminal" evidence="7">
    <location>
        <begin position="94"/>
        <end position="177"/>
    </location>
</feature>
<dbReference type="EMBL" id="JACSQN010000017">
    <property type="protein sequence ID" value="MBD7985903.1"/>
    <property type="molecule type" value="Genomic_DNA"/>
</dbReference>
<dbReference type="Proteomes" id="UP000626786">
    <property type="component" value="Unassembled WGS sequence"/>
</dbReference>
<dbReference type="GO" id="GO:0004631">
    <property type="term" value="F:phosphomevalonate kinase activity"/>
    <property type="evidence" value="ECO:0007669"/>
    <property type="project" value="UniProtKB-EC"/>
</dbReference>
<dbReference type="PRINTS" id="PR00959">
    <property type="entry name" value="MEVGALKINASE"/>
</dbReference>
<sequence>MDTSSYEIRVPGKLFIAGEYAVLEPEGECIVAAVNRYVYATGKVSGHNHVDLPQLGLSAITWEELDGKLLFSENAPKLRFIQNAITLCHQYVSAAGLKSVPFTLSIRSELDDVSGKKYGLGSSAAVVVAVIASVLHCHKEVGVKPTKELIYKLASIAHFMTQGNGSCADIAASTFGGWLHYSTFDPEWLLRNLQGDSNIYTLVHEKWPGLQLNSIVPPTDLLLCVGWTGSEMSTSKMIVKIRQLQEKKPHLFDKFINESIHSVSDMVNSFKNVNVNGALQSLKRNRLALQQLGYEANAKIETTKLEELIRIADCYGAGKTSGAGGGDCGIAFMDSPKNAEVVKNKWKLAQIEPLDLTVSMEGVCLMGKERLTND</sequence>
<dbReference type="InterPro" id="IPR013750">
    <property type="entry name" value="GHMP_kinase_C_dom"/>
</dbReference>
<proteinExistence type="predicted"/>
<keyword evidence="6" id="KW-0067">ATP-binding</keyword>
<evidence type="ECO:0000256" key="4">
    <source>
        <dbReference type="ARBA" id="ARBA00022741"/>
    </source>
</evidence>
<dbReference type="InterPro" id="IPR014721">
    <property type="entry name" value="Ribsml_uS5_D2-typ_fold_subgr"/>
</dbReference>
<dbReference type="Gene3D" id="3.30.70.890">
    <property type="entry name" value="GHMP kinase, C-terminal domain"/>
    <property type="match status" value="1"/>
</dbReference>
<evidence type="ECO:0000259" key="7">
    <source>
        <dbReference type="Pfam" id="PF00288"/>
    </source>
</evidence>
<evidence type="ECO:0000259" key="8">
    <source>
        <dbReference type="Pfam" id="PF08544"/>
    </source>
</evidence>
<name>A0ABR8UDV4_9BACL</name>
<keyword evidence="3 9" id="KW-0808">Transferase</keyword>
<accession>A0ABR8UDV4</accession>
<dbReference type="InterPro" id="IPR035102">
    <property type="entry name" value="Phosphomevalonate_kinase"/>
</dbReference>
<comment type="pathway">
    <text evidence="1">Isoprenoid biosynthesis; isopentenyl diphosphate biosynthesis via mevalonate pathway; isopentenyl diphosphate from (R)-mevalonate: step 2/3.</text>
</comment>
<dbReference type="SUPFAM" id="SSF55060">
    <property type="entry name" value="GHMP Kinase, C-terminal domain"/>
    <property type="match status" value="1"/>
</dbReference>
<reference evidence="9 10" key="1">
    <citation type="submission" date="2020-08" db="EMBL/GenBank/DDBJ databases">
        <title>A Genomic Blueprint of the Chicken Gut Microbiome.</title>
        <authorList>
            <person name="Gilroy R."/>
            <person name="Ravi A."/>
            <person name="Getino M."/>
            <person name="Pursley I."/>
            <person name="Horton D.L."/>
            <person name="Alikhan N.-F."/>
            <person name="Baker D."/>
            <person name="Gharbi K."/>
            <person name="Hall N."/>
            <person name="Watson M."/>
            <person name="Adriaenssens E.M."/>
            <person name="Foster-Nyarko E."/>
            <person name="Jarju S."/>
            <person name="Secka A."/>
            <person name="Antonio M."/>
            <person name="Oren A."/>
            <person name="Chaudhuri R."/>
            <person name="La Ragione R.M."/>
            <person name="Hildebrand F."/>
            <person name="Pallen M.J."/>
        </authorList>
    </citation>
    <scope>NUCLEOTIDE SEQUENCE [LARGE SCALE GENOMIC DNA]</scope>
    <source>
        <strain evidence="9 10">Sa2YVA2</strain>
    </source>
</reference>
<dbReference type="PANTHER" id="PTHR31814">
    <property type="match status" value="1"/>
</dbReference>
<dbReference type="Pfam" id="PF08544">
    <property type="entry name" value="GHMP_kinases_C"/>
    <property type="match status" value="1"/>
</dbReference>
<evidence type="ECO:0000256" key="5">
    <source>
        <dbReference type="ARBA" id="ARBA00022777"/>
    </source>
</evidence>
<dbReference type="SUPFAM" id="SSF54211">
    <property type="entry name" value="Ribosomal protein S5 domain 2-like"/>
    <property type="match status" value="1"/>
</dbReference>
<evidence type="ECO:0000256" key="1">
    <source>
        <dbReference type="ARBA" id="ARBA00005017"/>
    </source>
</evidence>